<keyword evidence="3 5" id="KW-0863">Zinc-finger</keyword>
<evidence type="ECO:0000256" key="5">
    <source>
        <dbReference type="PROSITE-ProRule" id="PRU00042"/>
    </source>
</evidence>
<dbReference type="PROSITE" id="PS00028">
    <property type="entry name" value="ZINC_FINGER_C2H2_1"/>
    <property type="match status" value="1"/>
</dbReference>
<evidence type="ECO:0000256" key="3">
    <source>
        <dbReference type="ARBA" id="ARBA00022771"/>
    </source>
</evidence>
<dbReference type="InterPro" id="IPR036236">
    <property type="entry name" value="Znf_C2H2_sf"/>
</dbReference>
<dbReference type="SMART" id="SM00355">
    <property type="entry name" value="ZnF_C2H2"/>
    <property type="match status" value="4"/>
</dbReference>
<sequence length="433" mass="48347">MSDYVSPEFQGDLLGDPLDFFNWAGWEQPDWDGVEDAAQDRALGLDHFPDTLGQVSGAPFAGMAGSRRVLPDHDLVDDPPMSNSTHNDVQVAHQPLDPGEVVTNEAEQQPSDSSNPSLRLKDVKQLRCEHGDCLKTFSRQYELKRHVQTKHGGQKPFACIFPGCLKGSTPPAFARPDKLTSHIRNSRGRDVEKLLQCPHAGCVAARMPLGVLTIHIVNHRRIHLFGQDQVPYEYARALVNAASTAYKTCPLWRCGKTIKLALLAAHLLTHPTEELNDGIQVLQDAKYSLKRADCTHTAGDESSSCLCSISGILIHCPVCNITLGCQANLETHIDIEHLIAPEHRQHFQALLVIASKQDVWLKSKKLKPWNAWALRKIRISNCPWCLEAVVTSCSYEAKHHLTMQANLETIKPFRREILKLYPAFASHPVWNDL</sequence>
<dbReference type="PROSITE" id="PS50157">
    <property type="entry name" value="ZINC_FINGER_C2H2_2"/>
    <property type="match status" value="1"/>
</dbReference>
<dbReference type="InterPro" id="IPR013087">
    <property type="entry name" value="Znf_C2H2_type"/>
</dbReference>
<accession>A0AAJ0DEX1</accession>
<evidence type="ECO:0000256" key="1">
    <source>
        <dbReference type="ARBA" id="ARBA00022723"/>
    </source>
</evidence>
<comment type="caution">
    <text evidence="8">The sequence shown here is derived from an EMBL/GenBank/DDBJ whole genome shotgun (WGS) entry which is preliminary data.</text>
</comment>
<evidence type="ECO:0000259" key="7">
    <source>
        <dbReference type="PROSITE" id="PS50157"/>
    </source>
</evidence>
<dbReference type="SUPFAM" id="SSF57667">
    <property type="entry name" value="beta-beta-alpha zinc fingers"/>
    <property type="match status" value="1"/>
</dbReference>
<keyword evidence="4" id="KW-0862">Zinc</keyword>
<dbReference type="AlphaFoldDB" id="A0AAJ0DEX1"/>
<evidence type="ECO:0000256" key="6">
    <source>
        <dbReference type="SAM" id="MobiDB-lite"/>
    </source>
</evidence>
<dbReference type="Proteomes" id="UP001271007">
    <property type="component" value="Unassembled WGS sequence"/>
</dbReference>
<proteinExistence type="predicted"/>
<dbReference type="InterPro" id="IPR050329">
    <property type="entry name" value="GLI_C2H2-zinc-finger"/>
</dbReference>
<keyword evidence="1" id="KW-0479">Metal-binding</keyword>
<evidence type="ECO:0000256" key="4">
    <source>
        <dbReference type="ARBA" id="ARBA00022833"/>
    </source>
</evidence>
<gene>
    <name evidence="8" type="ORF">LTR09_009933</name>
</gene>
<feature type="region of interest" description="Disordered" evidence="6">
    <location>
        <begin position="70"/>
        <end position="89"/>
    </location>
</feature>
<evidence type="ECO:0000256" key="2">
    <source>
        <dbReference type="ARBA" id="ARBA00022737"/>
    </source>
</evidence>
<dbReference type="EMBL" id="JAWDJX010000045">
    <property type="protein sequence ID" value="KAK3048821.1"/>
    <property type="molecule type" value="Genomic_DNA"/>
</dbReference>
<dbReference type="PANTHER" id="PTHR19818">
    <property type="entry name" value="ZINC FINGER PROTEIN ZIC AND GLI"/>
    <property type="match status" value="1"/>
</dbReference>
<keyword evidence="9" id="KW-1185">Reference proteome</keyword>
<dbReference type="GO" id="GO:0005634">
    <property type="term" value="C:nucleus"/>
    <property type="evidence" value="ECO:0007669"/>
    <property type="project" value="UniProtKB-ARBA"/>
</dbReference>
<reference evidence="8" key="1">
    <citation type="submission" date="2023-04" db="EMBL/GenBank/DDBJ databases">
        <title>Black Yeasts Isolated from many extreme environments.</title>
        <authorList>
            <person name="Coleine C."/>
            <person name="Stajich J.E."/>
            <person name="Selbmann L."/>
        </authorList>
    </citation>
    <scope>NUCLEOTIDE SEQUENCE</scope>
    <source>
        <strain evidence="8">CCFEE 5312</strain>
    </source>
</reference>
<evidence type="ECO:0000313" key="8">
    <source>
        <dbReference type="EMBL" id="KAK3048821.1"/>
    </source>
</evidence>
<dbReference type="PANTHER" id="PTHR19818:SF139">
    <property type="entry name" value="PAIR-RULE PROTEIN ODD-PAIRED"/>
    <property type="match status" value="1"/>
</dbReference>
<keyword evidence="2" id="KW-0677">Repeat</keyword>
<organism evidence="8 9">
    <name type="scientific">Extremus antarcticus</name>
    <dbReference type="NCBI Taxonomy" id="702011"/>
    <lineage>
        <taxon>Eukaryota</taxon>
        <taxon>Fungi</taxon>
        <taxon>Dikarya</taxon>
        <taxon>Ascomycota</taxon>
        <taxon>Pezizomycotina</taxon>
        <taxon>Dothideomycetes</taxon>
        <taxon>Dothideomycetidae</taxon>
        <taxon>Mycosphaerellales</taxon>
        <taxon>Extremaceae</taxon>
        <taxon>Extremus</taxon>
    </lineage>
</organism>
<dbReference type="GO" id="GO:0008270">
    <property type="term" value="F:zinc ion binding"/>
    <property type="evidence" value="ECO:0007669"/>
    <property type="project" value="UniProtKB-KW"/>
</dbReference>
<evidence type="ECO:0000313" key="9">
    <source>
        <dbReference type="Proteomes" id="UP001271007"/>
    </source>
</evidence>
<dbReference type="GO" id="GO:0000978">
    <property type="term" value="F:RNA polymerase II cis-regulatory region sequence-specific DNA binding"/>
    <property type="evidence" value="ECO:0007669"/>
    <property type="project" value="TreeGrafter"/>
</dbReference>
<feature type="domain" description="C2H2-type" evidence="7">
    <location>
        <begin position="126"/>
        <end position="156"/>
    </location>
</feature>
<dbReference type="Gene3D" id="3.30.160.60">
    <property type="entry name" value="Classic Zinc Finger"/>
    <property type="match status" value="2"/>
</dbReference>
<dbReference type="GO" id="GO:0000981">
    <property type="term" value="F:DNA-binding transcription factor activity, RNA polymerase II-specific"/>
    <property type="evidence" value="ECO:0007669"/>
    <property type="project" value="TreeGrafter"/>
</dbReference>
<name>A0AAJ0DEX1_9PEZI</name>
<protein>
    <recommendedName>
        <fullName evidence="7">C2H2-type domain-containing protein</fullName>
    </recommendedName>
</protein>
<dbReference type="GO" id="GO:0045944">
    <property type="term" value="P:positive regulation of transcription by RNA polymerase II"/>
    <property type="evidence" value="ECO:0007669"/>
    <property type="project" value="UniProtKB-ARBA"/>
</dbReference>